<reference evidence="1" key="1">
    <citation type="submission" date="2021-01" db="EMBL/GenBank/DDBJ databases">
        <title>Phytophthora aleatoria, a newly-described species from Pinus radiata is distinct from Phytophthora cactorum isolates based on comparative genomics.</title>
        <authorList>
            <person name="Mcdougal R."/>
            <person name="Panda P."/>
            <person name="Williams N."/>
            <person name="Studholme D.J."/>
        </authorList>
    </citation>
    <scope>NUCLEOTIDE SEQUENCE</scope>
    <source>
        <strain evidence="1">NZFS 4037</strain>
    </source>
</reference>
<organism evidence="1 2">
    <name type="scientific">Phytophthora aleatoria</name>
    <dbReference type="NCBI Taxonomy" id="2496075"/>
    <lineage>
        <taxon>Eukaryota</taxon>
        <taxon>Sar</taxon>
        <taxon>Stramenopiles</taxon>
        <taxon>Oomycota</taxon>
        <taxon>Peronosporomycetes</taxon>
        <taxon>Peronosporales</taxon>
        <taxon>Peronosporaceae</taxon>
        <taxon>Phytophthora</taxon>
    </lineage>
</organism>
<accession>A0A8J5IFI9</accession>
<dbReference type="EMBL" id="JAENGY010003360">
    <property type="protein sequence ID" value="KAG6941918.1"/>
    <property type="molecule type" value="Genomic_DNA"/>
</dbReference>
<comment type="caution">
    <text evidence="1">The sequence shown here is derived from an EMBL/GenBank/DDBJ whole genome shotgun (WGS) entry which is preliminary data.</text>
</comment>
<dbReference type="AlphaFoldDB" id="A0A8J5IFI9"/>
<protein>
    <submittedName>
        <fullName evidence="1">Uncharacterized protein</fullName>
    </submittedName>
</protein>
<evidence type="ECO:0000313" key="1">
    <source>
        <dbReference type="EMBL" id="KAG6941918.1"/>
    </source>
</evidence>
<keyword evidence="2" id="KW-1185">Reference proteome</keyword>
<gene>
    <name evidence="1" type="ORF">JG688_00018408</name>
</gene>
<evidence type="ECO:0000313" key="2">
    <source>
        <dbReference type="Proteomes" id="UP000709295"/>
    </source>
</evidence>
<name>A0A8J5IFI9_9STRA</name>
<dbReference type="Proteomes" id="UP000709295">
    <property type="component" value="Unassembled WGS sequence"/>
</dbReference>
<proteinExistence type="predicted"/>
<sequence>MEKIHVKFALDFWEKHGIKHPPAEIYIVDETAFYFDTSPKKIWAIRGRKGSAKIRKTRKHSARMTAVITARADGKEFYFVLIF</sequence>